<evidence type="ECO:0000259" key="1">
    <source>
        <dbReference type="PROSITE" id="PS51186"/>
    </source>
</evidence>
<dbReference type="GO" id="GO:0005737">
    <property type="term" value="C:cytoplasm"/>
    <property type="evidence" value="ECO:0007669"/>
    <property type="project" value="TreeGrafter"/>
</dbReference>
<name>A0A1I1RBA0_9RHOB</name>
<dbReference type="InterPro" id="IPR051908">
    <property type="entry name" value="Ribosomal_N-acetyltransferase"/>
</dbReference>
<protein>
    <submittedName>
        <fullName evidence="2">Protein N-acetyltransferase, RimJ/RimL family</fullName>
    </submittedName>
</protein>
<accession>A0A1I1RBA0</accession>
<dbReference type="RefSeq" id="WP_342741277.1">
    <property type="nucleotide sequence ID" value="NZ_FOLG01000031.1"/>
</dbReference>
<dbReference type="Pfam" id="PF13302">
    <property type="entry name" value="Acetyltransf_3"/>
    <property type="match status" value="1"/>
</dbReference>
<evidence type="ECO:0000313" key="2">
    <source>
        <dbReference type="EMBL" id="SFD31559.1"/>
    </source>
</evidence>
<dbReference type="EMBL" id="FOLG01000031">
    <property type="protein sequence ID" value="SFD31559.1"/>
    <property type="molecule type" value="Genomic_DNA"/>
</dbReference>
<sequence>MAMTRSARTNELGQPIGWPLEVSLPRPRPVRAAMDGRFCRLEPADPDAHAPELFDAFSASRDGRIWTYLPYGPFASAEALAGWIRESCLGDDPMFFTIRDADGGRCVGLASYLRVDPGNGSIEVGHINFSPSLQRTPTATEAMYLMADHVMTDLGYRRYEWKCDALNAPSRAAAERLGFTYEGTFRQATHYKGRNRDTAWYSLTDDEWPRVRRALQDWLDPANFDGAGRQRRSLSDIREAS</sequence>
<feature type="domain" description="N-acetyltransferase" evidence="1">
    <location>
        <begin position="39"/>
        <end position="206"/>
    </location>
</feature>
<dbReference type="PROSITE" id="PS51186">
    <property type="entry name" value="GNAT"/>
    <property type="match status" value="1"/>
</dbReference>
<dbReference type="InterPro" id="IPR000182">
    <property type="entry name" value="GNAT_dom"/>
</dbReference>
<dbReference type="GO" id="GO:0008999">
    <property type="term" value="F:protein-N-terminal-alanine acetyltransferase activity"/>
    <property type="evidence" value="ECO:0007669"/>
    <property type="project" value="TreeGrafter"/>
</dbReference>
<dbReference type="Proteomes" id="UP000198728">
    <property type="component" value="Unassembled WGS sequence"/>
</dbReference>
<evidence type="ECO:0000313" key="3">
    <source>
        <dbReference type="Proteomes" id="UP000198728"/>
    </source>
</evidence>
<gene>
    <name evidence="2" type="ORF">SAMN04488094_13114</name>
</gene>
<dbReference type="FunFam" id="3.40.630.30:FF:000047">
    <property type="entry name" value="Acetyltransferase, GNAT family"/>
    <property type="match status" value="1"/>
</dbReference>
<dbReference type="AlphaFoldDB" id="A0A1I1RBA0"/>
<dbReference type="GO" id="GO:1990189">
    <property type="term" value="F:protein N-terminal-serine acetyltransferase activity"/>
    <property type="evidence" value="ECO:0007669"/>
    <property type="project" value="TreeGrafter"/>
</dbReference>
<proteinExistence type="predicted"/>
<dbReference type="PANTHER" id="PTHR43441:SF2">
    <property type="entry name" value="FAMILY ACETYLTRANSFERASE, PUTATIVE (AFU_ORTHOLOGUE AFUA_7G00850)-RELATED"/>
    <property type="match status" value="1"/>
</dbReference>
<keyword evidence="3" id="KW-1185">Reference proteome</keyword>
<reference evidence="2 3" key="1">
    <citation type="submission" date="2016-10" db="EMBL/GenBank/DDBJ databases">
        <authorList>
            <person name="de Groot N.N."/>
        </authorList>
    </citation>
    <scope>NUCLEOTIDE SEQUENCE [LARGE SCALE GENOMIC DNA]</scope>
    <source>
        <strain evidence="2 3">DSM 19548</strain>
    </source>
</reference>
<dbReference type="PANTHER" id="PTHR43441">
    <property type="entry name" value="RIBOSOMAL-PROTEIN-SERINE ACETYLTRANSFERASE"/>
    <property type="match status" value="1"/>
</dbReference>
<dbReference type="STRING" id="441112.SAMN04488094_13114"/>
<dbReference type="InterPro" id="IPR016181">
    <property type="entry name" value="Acyl_CoA_acyltransferase"/>
</dbReference>
<dbReference type="Gene3D" id="3.40.630.30">
    <property type="match status" value="1"/>
</dbReference>
<organism evidence="2 3">
    <name type="scientific">Tropicimonas isoalkanivorans</name>
    <dbReference type="NCBI Taxonomy" id="441112"/>
    <lineage>
        <taxon>Bacteria</taxon>
        <taxon>Pseudomonadati</taxon>
        <taxon>Pseudomonadota</taxon>
        <taxon>Alphaproteobacteria</taxon>
        <taxon>Rhodobacterales</taxon>
        <taxon>Roseobacteraceae</taxon>
        <taxon>Tropicimonas</taxon>
    </lineage>
</organism>
<keyword evidence="2" id="KW-0808">Transferase</keyword>
<dbReference type="SUPFAM" id="SSF55729">
    <property type="entry name" value="Acyl-CoA N-acyltransferases (Nat)"/>
    <property type="match status" value="1"/>
</dbReference>